<reference evidence="1 2" key="1">
    <citation type="journal article" date="2012" name="J. Bacteriol.">
        <title>Genome Sequence of Fibrella aestuarina BUZ 2T, a Filamentous Marine Bacterium.</title>
        <authorList>
            <person name="Filippini M."/>
            <person name="Qi W."/>
            <person name="Blom J."/>
            <person name="Goesmann A."/>
            <person name="Smits T.H."/>
            <person name="Bagheri H.C."/>
        </authorList>
    </citation>
    <scope>NUCLEOTIDE SEQUENCE [LARGE SCALE GENOMIC DNA]</scope>
    <source>
        <strain evidence="2">BUZ 2T</strain>
        <plasmid evidence="1 2">pFAES01</plasmid>
    </source>
</reference>
<sequence length="114" mass="12756">MGGAYILEIAITKKLLLNMRNTPIRADYTYSIEGNIIVIVDLDLGNRSVTNDIENVLADIRTDLGSLAGYSVIYRDSMGHWDAVSLVNDVVYFYPLNATEREKALSRFIPLVES</sequence>
<organism evidence="1 2">
    <name type="scientific">Fibrella aestuarina BUZ 2</name>
    <dbReference type="NCBI Taxonomy" id="1166018"/>
    <lineage>
        <taxon>Bacteria</taxon>
        <taxon>Pseudomonadati</taxon>
        <taxon>Bacteroidota</taxon>
        <taxon>Cytophagia</taxon>
        <taxon>Cytophagales</taxon>
        <taxon>Spirosomataceae</taxon>
        <taxon>Fibrella</taxon>
    </lineage>
</organism>
<dbReference type="EMBL" id="HE796684">
    <property type="protein sequence ID" value="CCH03546.1"/>
    <property type="molecule type" value="Genomic_DNA"/>
</dbReference>
<gene>
    <name evidence="1" type="ORF">FAES_pFAES01052</name>
</gene>
<geneLocation type="plasmid" evidence="1 2">
    <name>pFAES01</name>
</geneLocation>
<dbReference type="Proteomes" id="UP000011058">
    <property type="component" value="Plasmid pFAES01"/>
</dbReference>
<protein>
    <submittedName>
        <fullName evidence="1">Uncharacterized protein</fullName>
    </submittedName>
</protein>
<accession>I0KHE3</accession>
<dbReference type="PATRIC" id="fig|1166018.3.peg.5664"/>
<dbReference type="AlphaFoldDB" id="I0KHE3"/>
<dbReference type="HOGENOM" id="CLU_2318690_0_0_10"/>
<name>I0KHE3_9BACT</name>
<evidence type="ECO:0000313" key="2">
    <source>
        <dbReference type="Proteomes" id="UP000011058"/>
    </source>
</evidence>
<keyword evidence="2" id="KW-1185">Reference proteome</keyword>
<proteinExistence type="predicted"/>
<evidence type="ECO:0000313" key="1">
    <source>
        <dbReference type="EMBL" id="CCH03546.1"/>
    </source>
</evidence>
<keyword evidence="1" id="KW-0614">Plasmid</keyword>
<dbReference type="eggNOG" id="ENOG5033A04">
    <property type="taxonomic scope" value="Bacteria"/>
</dbReference>
<dbReference type="KEGG" id="fae:FAES_pFAES01052"/>